<proteinExistence type="predicted"/>
<dbReference type="Pfam" id="PF10012">
    <property type="entry name" value="DUF2255"/>
    <property type="match status" value="1"/>
</dbReference>
<sequence>MWNLDQLQQINQADDLRIAPFHTDMETTGTPTWIWEVIVDNRLFARAYNGKSSCWYQAASQQKAGHIHSIGDVFNVVFASITDEELNKKIDEAYRQKYADSPYMKEMISPRARNATIEILLSE</sequence>
<evidence type="ECO:0000313" key="2">
    <source>
        <dbReference type="Proteomes" id="UP000006457"/>
    </source>
</evidence>
<name>I3DBI5_9PAST</name>
<protein>
    <submittedName>
        <fullName evidence="1">PF10012 family protein</fullName>
    </submittedName>
</protein>
<accession>I3DBI5</accession>
<dbReference type="RefSeq" id="WP_005760826.1">
    <property type="nucleotide sequence ID" value="NZ_AJSX01000033.1"/>
</dbReference>
<dbReference type="EMBL" id="AJSX01000033">
    <property type="protein sequence ID" value="EIJ69078.1"/>
    <property type="molecule type" value="Genomic_DNA"/>
</dbReference>
<dbReference type="Proteomes" id="UP000006457">
    <property type="component" value="Unassembled WGS sequence"/>
</dbReference>
<gene>
    <name evidence="1" type="ORF">HMPREF1052_0385</name>
</gene>
<evidence type="ECO:0000313" key="1">
    <source>
        <dbReference type="EMBL" id="EIJ69078.1"/>
    </source>
</evidence>
<dbReference type="AlphaFoldDB" id="I3DBI5"/>
<dbReference type="OrthoDB" id="162563at2"/>
<organism evidence="1 2">
    <name type="scientific">Pasteurella bettyae CCUG 2042</name>
    <dbReference type="NCBI Taxonomy" id="1095749"/>
    <lineage>
        <taxon>Bacteria</taxon>
        <taxon>Pseudomonadati</taxon>
        <taxon>Pseudomonadota</taxon>
        <taxon>Gammaproteobacteria</taxon>
        <taxon>Pasteurellales</taxon>
        <taxon>Pasteurellaceae</taxon>
        <taxon>Pasteurella</taxon>
    </lineage>
</organism>
<dbReference type="InterPro" id="IPR016888">
    <property type="entry name" value="UCP028498"/>
</dbReference>
<comment type="caution">
    <text evidence="1">The sequence shown here is derived from an EMBL/GenBank/DDBJ whole genome shotgun (WGS) entry which is preliminary data.</text>
</comment>
<reference evidence="1 2" key="1">
    <citation type="submission" date="2012-03" db="EMBL/GenBank/DDBJ databases">
        <authorList>
            <person name="Harkins D.M."/>
            <person name="Madupu R."/>
            <person name="Durkin A.S."/>
            <person name="Torralba M."/>
            <person name="Methe B."/>
            <person name="Sutton G.G."/>
            <person name="Nelson K.E."/>
        </authorList>
    </citation>
    <scope>NUCLEOTIDE SEQUENCE [LARGE SCALE GENOMIC DNA]</scope>
    <source>
        <strain evidence="1 2">CCUG 2042</strain>
    </source>
</reference>
<dbReference type="PATRIC" id="fig|1095749.3.peg.1322"/>
<keyword evidence="2" id="KW-1185">Reference proteome</keyword>
<dbReference type="eggNOG" id="COG4334">
    <property type="taxonomic scope" value="Bacteria"/>
</dbReference>
<dbReference type="PIRSF" id="PIRSF028498">
    <property type="entry name" value="UCP028498"/>
    <property type="match status" value="1"/>
</dbReference>